<keyword evidence="4 6" id="KW-0949">S-adenosyl-L-methionine</keyword>
<dbReference type="InterPro" id="IPR007848">
    <property type="entry name" value="Small_mtfrase_dom"/>
</dbReference>
<dbReference type="PANTHER" id="PTHR47739:SF1">
    <property type="entry name" value="TRNA1(VAL) (ADENINE(37)-N6)-METHYLTRANSFERASE"/>
    <property type="match status" value="1"/>
</dbReference>
<dbReference type="PANTHER" id="PTHR47739">
    <property type="entry name" value="TRNA1(VAL) (ADENINE(37)-N6)-METHYLTRANSFERASE"/>
    <property type="match status" value="1"/>
</dbReference>
<keyword evidence="2 6" id="KW-0489">Methyltransferase</keyword>
<evidence type="ECO:0000313" key="8">
    <source>
        <dbReference type="EMBL" id="MBB3703582.1"/>
    </source>
</evidence>
<evidence type="ECO:0000313" key="9">
    <source>
        <dbReference type="Proteomes" id="UP000541425"/>
    </source>
</evidence>
<dbReference type="PRINTS" id="PR00507">
    <property type="entry name" value="N12N6MTFRASE"/>
</dbReference>
<proteinExistence type="inferred from homology"/>
<keyword evidence="3 6" id="KW-0808">Transferase</keyword>
<comment type="caution">
    <text evidence="8">The sequence shown here is derived from an EMBL/GenBank/DDBJ whole genome shotgun (WGS) entry which is preliminary data.</text>
</comment>
<dbReference type="Pfam" id="PF05175">
    <property type="entry name" value="MTS"/>
    <property type="match status" value="1"/>
</dbReference>
<keyword evidence="5 6" id="KW-0819">tRNA processing</keyword>
<dbReference type="AlphaFoldDB" id="A0A7W5ULB1"/>
<dbReference type="InterPro" id="IPR022882">
    <property type="entry name" value="tRNA_adenine-N6_MeTrfase"/>
</dbReference>
<evidence type="ECO:0000256" key="5">
    <source>
        <dbReference type="ARBA" id="ARBA00022694"/>
    </source>
</evidence>
<comment type="function">
    <text evidence="6">Specifically methylates the adenine in position 37 of tRNA(1)(Val) (anticodon cmo5UAC).</text>
</comment>
<dbReference type="HAMAP" id="MF_01872">
    <property type="entry name" value="tRNA_methyltr_YfiC"/>
    <property type="match status" value="1"/>
</dbReference>
<dbReference type="GO" id="GO:0005737">
    <property type="term" value="C:cytoplasm"/>
    <property type="evidence" value="ECO:0007669"/>
    <property type="project" value="UniProtKB-SubCell"/>
</dbReference>
<protein>
    <recommendedName>
        <fullName evidence="6">tRNA1(Val) (adenine(37)-N6)-methyltransferase</fullName>
        <ecNumber evidence="6">2.1.1.223</ecNumber>
    </recommendedName>
    <alternativeName>
        <fullName evidence="6">tRNA m6A37 methyltransferase</fullName>
    </alternativeName>
</protein>
<sequence>MTDYFEFKQFKIYHDRCAMKVGTDGVLLGAWAEVSESSRILDIGCGSGLVTIMAAQRSQANVYGVEIERNAAVQAIGNAARSPWGRRIHIVCEDICNFQDSTGFDTILVNPPFFEEELLPPDAARSSARHTASLSFASLLQQVARLLRDTGRLYAIIPTAARESFMLEAVARGFFLYHLTHVVTRPLKAPKRLLCGFSRIDTAFTEDTLLLMDENGRRSEQYQQLTKDFYIR</sequence>
<dbReference type="CDD" id="cd02440">
    <property type="entry name" value="AdoMet_MTases"/>
    <property type="match status" value="1"/>
</dbReference>
<dbReference type="GO" id="GO:0016430">
    <property type="term" value="F:tRNA (adenine-N6)-methyltransferase activity"/>
    <property type="evidence" value="ECO:0007669"/>
    <property type="project" value="UniProtKB-UniRule"/>
</dbReference>
<reference evidence="8 9" key="1">
    <citation type="submission" date="2020-08" db="EMBL/GenBank/DDBJ databases">
        <title>Genomic Encyclopedia of Type Strains, Phase IV (KMG-IV): sequencing the most valuable type-strain genomes for metagenomic binning, comparative biology and taxonomic classification.</title>
        <authorList>
            <person name="Goeker M."/>
        </authorList>
    </citation>
    <scope>NUCLEOTIDE SEQUENCE [LARGE SCALE GENOMIC DNA]</scope>
    <source>
        <strain evidence="8 9">DSM 22548</strain>
    </source>
</reference>
<dbReference type="RefSeq" id="WP_183697994.1">
    <property type="nucleotide sequence ID" value="NZ_JACICA010000016.1"/>
</dbReference>
<comment type="catalytic activity">
    <reaction evidence="6">
        <text>adenosine(37) in tRNA1(Val) + S-adenosyl-L-methionine = N(6)-methyladenosine(37) in tRNA1(Val) + S-adenosyl-L-homocysteine + H(+)</text>
        <dbReference type="Rhea" id="RHEA:43160"/>
        <dbReference type="Rhea" id="RHEA-COMP:10369"/>
        <dbReference type="Rhea" id="RHEA-COMP:10370"/>
        <dbReference type="ChEBI" id="CHEBI:15378"/>
        <dbReference type="ChEBI" id="CHEBI:57856"/>
        <dbReference type="ChEBI" id="CHEBI:59789"/>
        <dbReference type="ChEBI" id="CHEBI:74411"/>
        <dbReference type="ChEBI" id="CHEBI:74449"/>
        <dbReference type="EC" id="2.1.1.223"/>
    </reaction>
</comment>
<dbReference type="EMBL" id="JACICA010000016">
    <property type="protein sequence ID" value="MBB3703582.1"/>
    <property type="molecule type" value="Genomic_DNA"/>
</dbReference>
<dbReference type="GO" id="GO:0003676">
    <property type="term" value="F:nucleic acid binding"/>
    <property type="evidence" value="ECO:0007669"/>
    <property type="project" value="InterPro"/>
</dbReference>
<comment type="subcellular location">
    <subcellularLocation>
        <location evidence="6">Cytoplasm</location>
    </subcellularLocation>
</comment>
<name>A0A7W5ULB1_9BACT</name>
<evidence type="ECO:0000256" key="6">
    <source>
        <dbReference type="HAMAP-Rule" id="MF_01872"/>
    </source>
</evidence>
<dbReference type="GO" id="GO:0008033">
    <property type="term" value="P:tRNA processing"/>
    <property type="evidence" value="ECO:0007669"/>
    <property type="project" value="UniProtKB-UniRule"/>
</dbReference>
<dbReference type="GO" id="GO:0032259">
    <property type="term" value="P:methylation"/>
    <property type="evidence" value="ECO:0007669"/>
    <property type="project" value="UniProtKB-KW"/>
</dbReference>
<dbReference type="InterPro" id="IPR002052">
    <property type="entry name" value="DNA_methylase_N6_adenine_CS"/>
</dbReference>
<evidence type="ECO:0000259" key="7">
    <source>
        <dbReference type="Pfam" id="PF05175"/>
    </source>
</evidence>
<dbReference type="EC" id="2.1.1.223" evidence="6"/>
<comment type="similarity">
    <text evidence="6">Belongs to the methyltransferase superfamily. tRNA (adenine-N(6)-)-methyltransferase family.</text>
</comment>
<dbReference type="SUPFAM" id="SSF53335">
    <property type="entry name" value="S-adenosyl-L-methionine-dependent methyltransferases"/>
    <property type="match status" value="1"/>
</dbReference>
<dbReference type="InterPro" id="IPR050210">
    <property type="entry name" value="tRNA_Adenine-N(6)_MTase"/>
</dbReference>
<gene>
    <name evidence="8" type="ORF">FHS60_002073</name>
</gene>
<keyword evidence="1 6" id="KW-0963">Cytoplasm</keyword>
<accession>A0A7W5ULB1</accession>
<evidence type="ECO:0000256" key="1">
    <source>
        <dbReference type="ARBA" id="ARBA00022490"/>
    </source>
</evidence>
<evidence type="ECO:0000256" key="3">
    <source>
        <dbReference type="ARBA" id="ARBA00022679"/>
    </source>
</evidence>
<dbReference type="Proteomes" id="UP000541425">
    <property type="component" value="Unassembled WGS sequence"/>
</dbReference>
<feature type="domain" description="Methyltransferase small" evidence="7">
    <location>
        <begin position="35"/>
        <end position="121"/>
    </location>
</feature>
<dbReference type="InterPro" id="IPR029063">
    <property type="entry name" value="SAM-dependent_MTases_sf"/>
</dbReference>
<evidence type="ECO:0000256" key="4">
    <source>
        <dbReference type="ARBA" id="ARBA00022691"/>
    </source>
</evidence>
<dbReference type="PROSITE" id="PS00092">
    <property type="entry name" value="N6_MTASE"/>
    <property type="match status" value="1"/>
</dbReference>
<evidence type="ECO:0000256" key="2">
    <source>
        <dbReference type="ARBA" id="ARBA00022603"/>
    </source>
</evidence>
<dbReference type="Gene3D" id="3.40.50.150">
    <property type="entry name" value="Vaccinia Virus protein VP39"/>
    <property type="match status" value="1"/>
</dbReference>
<organism evidence="8 9">
    <name type="scientific">Alloprevotella rava</name>
    <dbReference type="NCBI Taxonomy" id="671218"/>
    <lineage>
        <taxon>Bacteria</taxon>
        <taxon>Pseudomonadati</taxon>
        <taxon>Bacteroidota</taxon>
        <taxon>Bacteroidia</taxon>
        <taxon>Bacteroidales</taxon>
        <taxon>Prevotellaceae</taxon>
        <taxon>Alloprevotella</taxon>
    </lineage>
</organism>